<feature type="compositionally biased region" description="Acidic residues" evidence="1">
    <location>
        <begin position="29"/>
        <end position="40"/>
    </location>
</feature>
<evidence type="ECO:0000313" key="3">
    <source>
        <dbReference type="EMBL" id="KAF0690636.1"/>
    </source>
</evidence>
<name>A0A485LCJ3_9STRA</name>
<dbReference type="PANTHER" id="PTHR42339">
    <property type="entry name" value="HISTONE H1"/>
    <property type="match status" value="1"/>
</dbReference>
<dbReference type="EMBL" id="VJMH01006364">
    <property type="protein sequence ID" value="KAF0690636.1"/>
    <property type="molecule type" value="Genomic_DNA"/>
</dbReference>
<reference evidence="3" key="2">
    <citation type="submission" date="2019-06" db="EMBL/GenBank/DDBJ databases">
        <title>Genomics analysis of Aphanomyces spp. identifies a new class of oomycete effector associated with host adaptation.</title>
        <authorList>
            <person name="Gaulin E."/>
        </authorList>
    </citation>
    <scope>NUCLEOTIDE SEQUENCE</scope>
    <source>
        <strain evidence="3">CBS 578.67</strain>
    </source>
</reference>
<dbReference type="AlphaFoldDB" id="A0A485LCJ3"/>
<evidence type="ECO:0000259" key="2">
    <source>
        <dbReference type="Pfam" id="PF24852"/>
    </source>
</evidence>
<evidence type="ECO:0000313" key="5">
    <source>
        <dbReference type="Proteomes" id="UP000332933"/>
    </source>
</evidence>
<feature type="domain" description="DUF7726" evidence="2">
    <location>
        <begin position="44"/>
        <end position="114"/>
    </location>
</feature>
<reference evidence="4 5" key="1">
    <citation type="submission" date="2019-03" db="EMBL/GenBank/DDBJ databases">
        <authorList>
            <person name="Gaulin E."/>
            <person name="Dumas B."/>
        </authorList>
    </citation>
    <scope>NUCLEOTIDE SEQUENCE [LARGE SCALE GENOMIC DNA]</scope>
    <source>
        <strain evidence="4">CBS 568.67</strain>
    </source>
</reference>
<feature type="region of interest" description="Disordered" evidence="1">
    <location>
        <begin position="1"/>
        <end position="40"/>
    </location>
</feature>
<feature type="compositionally biased region" description="Low complexity" evidence="1">
    <location>
        <begin position="1"/>
        <end position="16"/>
    </location>
</feature>
<gene>
    <name evidence="4" type="primary">Aste57867_17985</name>
    <name evidence="3" type="ORF">As57867_017923</name>
    <name evidence="4" type="ORF">ASTE57867_17985</name>
</gene>
<protein>
    <submittedName>
        <fullName evidence="4">Aste57867_17985 protein</fullName>
    </submittedName>
</protein>
<dbReference type="EMBL" id="CAADRA010006385">
    <property type="protein sequence ID" value="VFT94724.1"/>
    <property type="molecule type" value="Genomic_DNA"/>
</dbReference>
<dbReference type="Pfam" id="PF24852">
    <property type="entry name" value="DUF7726"/>
    <property type="match status" value="2"/>
</dbReference>
<accession>A0A485LCJ3</accession>
<evidence type="ECO:0000313" key="4">
    <source>
        <dbReference type="EMBL" id="VFT94724.1"/>
    </source>
</evidence>
<evidence type="ECO:0000256" key="1">
    <source>
        <dbReference type="SAM" id="MobiDB-lite"/>
    </source>
</evidence>
<organism evidence="4 5">
    <name type="scientific">Aphanomyces stellatus</name>
    <dbReference type="NCBI Taxonomy" id="120398"/>
    <lineage>
        <taxon>Eukaryota</taxon>
        <taxon>Sar</taxon>
        <taxon>Stramenopiles</taxon>
        <taxon>Oomycota</taxon>
        <taxon>Saprolegniomycetes</taxon>
        <taxon>Saprolegniales</taxon>
        <taxon>Verrucalvaceae</taxon>
        <taxon>Aphanomyces</taxon>
    </lineage>
</organism>
<keyword evidence="5" id="KW-1185">Reference proteome</keyword>
<proteinExistence type="predicted"/>
<dbReference type="PANTHER" id="PTHR42339:SF1">
    <property type="entry name" value="HISTONE H1"/>
    <property type="match status" value="1"/>
</dbReference>
<feature type="domain" description="DUF7726" evidence="2">
    <location>
        <begin position="167"/>
        <end position="233"/>
    </location>
</feature>
<dbReference type="Proteomes" id="UP000332933">
    <property type="component" value="Unassembled WGS sequence"/>
</dbReference>
<sequence>MEDILSKSSSETESTLADAQEPQDVPATGEEESSDDEDDDILMERWTCQTIRGKIQKFLATKIMTQTAFLKEIGANSNSFQRFMKYKGVFQGSDNSTYSGSLCFFSGLEKKQKKEKAAAKIAAKTSGTKRKAATASADGEDTPAEKKKKLAGQIEEIEAVELPEDLKVFDDCDVVRDHIQSFFLTKVMPQAAFAAHLNVSLAALRKFLARKGKREGVGIVYKAAYFFFEKKRVFENAPKSNKRKKIEATMPNGYPLERDPTQFLFHVSDTEHKVKFDWER</sequence>
<dbReference type="InterPro" id="IPR056143">
    <property type="entry name" value="DUF7726"/>
</dbReference>
<dbReference type="OrthoDB" id="78475at2759"/>